<name>A0A023G474_AMBTT</name>
<proteinExistence type="evidence at transcript level"/>
<evidence type="ECO:0000313" key="3">
    <source>
        <dbReference type="EMBL" id="JAC27678.1"/>
    </source>
</evidence>
<feature type="region of interest" description="Disordered" evidence="1">
    <location>
        <begin position="73"/>
        <end position="110"/>
    </location>
</feature>
<reference evidence="3" key="1">
    <citation type="submission" date="2014-03" db="EMBL/GenBank/DDBJ databases">
        <title>The sialotranscriptome of Amblyomma triste, Amblyomma parvum and Amblyomma cajennense ticks, uncovered by 454-based RNA-seq.</title>
        <authorList>
            <person name="Garcia G.R."/>
            <person name="Gardinassi L.G."/>
            <person name="Ribeiro J.M."/>
            <person name="Anatriello E."/>
            <person name="Ferreira B.R."/>
            <person name="Moreira H.N."/>
            <person name="Mafra C."/>
            <person name="Olegario M.M."/>
            <person name="Szabo P.J."/>
            <person name="Miranda-Santos I.K."/>
            <person name="Maruyama S.R."/>
        </authorList>
    </citation>
    <scope>NUCLEOTIDE SEQUENCE</scope>
    <source>
        <strain evidence="3">Mato Grasso do Sul</strain>
        <tissue evidence="3">Salivary glands</tissue>
    </source>
</reference>
<dbReference type="AlphaFoldDB" id="A0A023G474"/>
<protein>
    <submittedName>
        <fullName evidence="3">Putative secreted protein</fullName>
    </submittedName>
</protein>
<dbReference type="EMBL" id="GBBM01007740">
    <property type="protein sequence ID" value="JAC27678.1"/>
    <property type="molecule type" value="mRNA"/>
</dbReference>
<accession>A0A023G474</accession>
<organism evidence="3">
    <name type="scientific">Amblyomma triste</name>
    <name type="common">Neotropical tick</name>
    <dbReference type="NCBI Taxonomy" id="251400"/>
    <lineage>
        <taxon>Eukaryota</taxon>
        <taxon>Metazoa</taxon>
        <taxon>Ecdysozoa</taxon>
        <taxon>Arthropoda</taxon>
        <taxon>Chelicerata</taxon>
        <taxon>Arachnida</taxon>
        <taxon>Acari</taxon>
        <taxon>Parasitiformes</taxon>
        <taxon>Ixodida</taxon>
        <taxon>Ixodoidea</taxon>
        <taxon>Ixodidae</taxon>
        <taxon>Amblyomminae</taxon>
        <taxon>Amblyomma</taxon>
    </lineage>
</organism>
<feature type="chain" id="PRO_5001516317" evidence="2">
    <location>
        <begin position="19"/>
        <end position="110"/>
    </location>
</feature>
<evidence type="ECO:0000256" key="1">
    <source>
        <dbReference type="SAM" id="MobiDB-lite"/>
    </source>
</evidence>
<sequence length="110" mass="12458">MNAVLLFLLFLLTYGALGTPMHRPIKGRQPEGYCHQRCFPSLGNDHCPAGCGCYREPNSRYFGMCFKLNGPHPNGMKTRFLEPRSPTTTRRPRQPPQPALPPYLRESLQG</sequence>
<keyword evidence="2" id="KW-0732">Signal</keyword>
<feature type="signal peptide" evidence="2">
    <location>
        <begin position="1"/>
        <end position="18"/>
    </location>
</feature>
<evidence type="ECO:0000256" key="2">
    <source>
        <dbReference type="SAM" id="SignalP"/>
    </source>
</evidence>